<dbReference type="Gene3D" id="3.40.630.30">
    <property type="match status" value="1"/>
</dbReference>
<dbReference type="InterPro" id="IPR016181">
    <property type="entry name" value="Acyl_CoA_acyltransferase"/>
</dbReference>
<dbReference type="EMBL" id="FNWV01000002">
    <property type="protein sequence ID" value="SEH48406.1"/>
    <property type="molecule type" value="Genomic_DNA"/>
</dbReference>
<keyword evidence="1 3" id="KW-0808">Transferase</keyword>
<accession>A0A1H6IQ23</accession>
<dbReference type="AlphaFoldDB" id="A0A1H6IQ23"/>
<dbReference type="InterPro" id="IPR050769">
    <property type="entry name" value="NAT_camello-type"/>
</dbReference>
<dbReference type="PROSITE" id="PS51186">
    <property type="entry name" value="GNAT"/>
    <property type="match status" value="1"/>
</dbReference>
<name>A0A1H6IQ23_RUMFL</name>
<dbReference type="Proteomes" id="UP000183190">
    <property type="component" value="Unassembled WGS sequence"/>
</dbReference>
<feature type="domain" description="N-acetyltransferase" evidence="2">
    <location>
        <begin position="2"/>
        <end position="148"/>
    </location>
</feature>
<evidence type="ECO:0000256" key="1">
    <source>
        <dbReference type="ARBA" id="ARBA00022679"/>
    </source>
</evidence>
<protein>
    <submittedName>
        <fullName evidence="3">Acetyltransferase (GNAT) family protein</fullName>
    </submittedName>
</protein>
<evidence type="ECO:0000313" key="3">
    <source>
        <dbReference type="EMBL" id="SEH48406.1"/>
    </source>
</evidence>
<dbReference type="GO" id="GO:0008080">
    <property type="term" value="F:N-acetyltransferase activity"/>
    <property type="evidence" value="ECO:0007669"/>
    <property type="project" value="InterPro"/>
</dbReference>
<evidence type="ECO:0000313" key="4">
    <source>
        <dbReference type="Proteomes" id="UP000183190"/>
    </source>
</evidence>
<dbReference type="PANTHER" id="PTHR13947:SF37">
    <property type="entry name" value="LD18367P"/>
    <property type="match status" value="1"/>
</dbReference>
<evidence type="ECO:0000259" key="2">
    <source>
        <dbReference type="PROSITE" id="PS51186"/>
    </source>
</evidence>
<proteinExistence type="predicted"/>
<organism evidence="3 4">
    <name type="scientific">Ruminococcus flavefaciens</name>
    <dbReference type="NCBI Taxonomy" id="1265"/>
    <lineage>
        <taxon>Bacteria</taxon>
        <taxon>Bacillati</taxon>
        <taxon>Bacillota</taxon>
        <taxon>Clostridia</taxon>
        <taxon>Eubacteriales</taxon>
        <taxon>Oscillospiraceae</taxon>
        <taxon>Ruminococcus</taxon>
    </lineage>
</organism>
<dbReference type="InterPro" id="IPR000182">
    <property type="entry name" value="GNAT_dom"/>
</dbReference>
<gene>
    <name evidence="3" type="ORF">SAMN02910265_00979</name>
</gene>
<dbReference type="OrthoDB" id="307526at2"/>
<dbReference type="RefSeq" id="WP_074714761.1">
    <property type="nucleotide sequence ID" value="NZ_FNWV01000002.1"/>
</dbReference>
<dbReference type="PANTHER" id="PTHR13947">
    <property type="entry name" value="GNAT FAMILY N-ACETYLTRANSFERASE"/>
    <property type="match status" value="1"/>
</dbReference>
<sequence length="148" mass="17251">MYEIKEFSADMQQDVNDFFANVFPDAGKAYEPEGRHAAFADAEYNFIGFWCLFDDDKLIGTVAVKKLSNTECELKGLYLYEKYHGQKLGYRLAKIAVDFAKNSGFHEIKLDTMSIYDKAIRLYEKLGFVRSERYNDNERADIFMKLVF</sequence>
<reference evidence="3 4" key="1">
    <citation type="submission" date="2016-10" db="EMBL/GenBank/DDBJ databases">
        <authorList>
            <person name="de Groot N.N."/>
        </authorList>
    </citation>
    <scope>NUCLEOTIDE SEQUENCE [LARGE SCALE GENOMIC DNA]</scope>
    <source>
        <strain evidence="3 4">YAD2003</strain>
    </source>
</reference>
<dbReference type="SUPFAM" id="SSF55729">
    <property type="entry name" value="Acyl-CoA N-acyltransferases (Nat)"/>
    <property type="match status" value="1"/>
</dbReference>
<dbReference type="Pfam" id="PF00583">
    <property type="entry name" value="Acetyltransf_1"/>
    <property type="match status" value="1"/>
</dbReference>